<keyword evidence="10 16" id="KW-1133">Transmembrane helix</keyword>
<feature type="transmembrane region" description="Helical" evidence="16">
    <location>
        <begin position="39"/>
        <end position="61"/>
    </location>
</feature>
<dbReference type="Pfam" id="PF01098">
    <property type="entry name" value="FTSW_RODA_SPOVE"/>
    <property type="match status" value="1"/>
</dbReference>
<gene>
    <name evidence="16" type="primary">ftsW</name>
    <name evidence="17" type="ORF">CWE08_02440</name>
</gene>
<dbReference type="GO" id="GO:0032153">
    <property type="term" value="C:cell division site"/>
    <property type="evidence" value="ECO:0007669"/>
    <property type="project" value="UniProtKB-UniRule"/>
</dbReference>
<keyword evidence="4 16" id="KW-0132">Cell division</keyword>
<dbReference type="GO" id="GO:0071555">
    <property type="term" value="P:cell wall organization"/>
    <property type="evidence" value="ECO:0007669"/>
    <property type="project" value="UniProtKB-KW"/>
</dbReference>
<evidence type="ECO:0000256" key="1">
    <source>
        <dbReference type="ARBA" id="ARBA00004651"/>
    </source>
</evidence>
<dbReference type="NCBIfam" id="NF008042">
    <property type="entry name" value="PRK10774.1"/>
    <property type="match status" value="1"/>
</dbReference>
<dbReference type="InterPro" id="IPR001182">
    <property type="entry name" value="FtsW/RodA"/>
</dbReference>
<dbReference type="PANTHER" id="PTHR30474:SF2">
    <property type="entry name" value="PEPTIDOGLYCAN GLYCOSYLTRANSFERASE FTSW-RELATED"/>
    <property type="match status" value="1"/>
</dbReference>
<evidence type="ECO:0000256" key="15">
    <source>
        <dbReference type="ARBA" id="ARBA00049902"/>
    </source>
</evidence>
<dbReference type="GO" id="GO:0008360">
    <property type="term" value="P:regulation of cell shape"/>
    <property type="evidence" value="ECO:0007669"/>
    <property type="project" value="UniProtKB-KW"/>
</dbReference>
<evidence type="ECO:0000256" key="13">
    <source>
        <dbReference type="ARBA" id="ARBA00023316"/>
    </source>
</evidence>
<feature type="transmembrane region" description="Helical" evidence="16">
    <location>
        <begin position="135"/>
        <end position="154"/>
    </location>
</feature>
<comment type="similarity">
    <text evidence="14 16">Belongs to the SEDS family. FtsW subfamily.</text>
</comment>
<feature type="transmembrane region" description="Helical" evidence="16">
    <location>
        <begin position="331"/>
        <end position="355"/>
    </location>
</feature>
<keyword evidence="9 16" id="KW-0573">Peptidoglycan synthesis</keyword>
<dbReference type="GO" id="GO:0009252">
    <property type="term" value="P:peptidoglycan biosynthetic process"/>
    <property type="evidence" value="ECO:0007669"/>
    <property type="project" value="UniProtKB-UniRule"/>
</dbReference>
<feature type="transmembrane region" description="Helical" evidence="16">
    <location>
        <begin position="367"/>
        <end position="388"/>
    </location>
</feature>
<dbReference type="GO" id="GO:0043093">
    <property type="term" value="P:FtsZ-dependent cytokinesis"/>
    <property type="evidence" value="ECO:0007669"/>
    <property type="project" value="UniProtKB-UniRule"/>
</dbReference>
<evidence type="ECO:0000256" key="16">
    <source>
        <dbReference type="HAMAP-Rule" id="MF_00913"/>
    </source>
</evidence>
<protein>
    <recommendedName>
        <fullName evidence="16">Probable peptidoglycan glycosyltransferase FtsW</fullName>
        <shortName evidence="16">PGT</shortName>
        <ecNumber evidence="16">2.4.99.28</ecNumber>
    </recommendedName>
    <alternativeName>
        <fullName evidence="16">Cell division protein FtsW</fullName>
    </alternativeName>
    <alternativeName>
        <fullName evidence="16">Cell wall polymerase</fullName>
    </alternativeName>
    <alternativeName>
        <fullName evidence="16">Peptidoglycan polymerase</fullName>
        <shortName evidence="16">PG polymerase</shortName>
    </alternativeName>
</protein>
<dbReference type="GO" id="GO:0005886">
    <property type="term" value="C:plasma membrane"/>
    <property type="evidence" value="ECO:0007669"/>
    <property type="project" value="UniProtKB-SubCell"/>
</dbReference>
<dbReference type="EC" id="2.4.99.28" evidence="16"/>
<dbReference type="RefSeq" id="WP_126765249.1">
    <property type="nucleotide sequence ID" value="NZ_PIPJ01000001.1"/>
</dbReference>
<dbReference type="InterPro" id="IPR013437">
    <property type="entry name" value="FtsW"/>
</dbReference>
<evidence type="ECO:0000256" key="6">
    <source>
        <dbReference type="ARBA" id="ARBA00022679"/>
    </source>
</evidence>
<dbReference type="Proteomes" id="UP000288395">
    <property type="component" value="Unassembled WGS sequence"/>
</dbReference>
<dbReference type="AlphaFoldDB" id="A0A432W2U7"/>
<dbReference type="PANTHER" id="PTHR30474">
    <property type="entry name" value="CELL CYCLE PROTEIN"/>
    <property type="match status" value="1"/>
</dbReference>
<evidence type="ECO:0000256" key="7">
    <source>
        <dbReference type="ARBA" id="ARBA00022692"/>
    </source>
</evidence>
<evidence type="ECO:0000256" key="12">
    <source>
        <dbReference type="ARBA" id="ARBA00023306"/>
    </source>
</evidence>
<dbReference type="GO" id="GO:0015648">
    <property type="term" value="F:lipid-linked peptidoglycan transporter activity"/>
    <property type="evidence" value="ECO:0007669"/>
    <property type="project" value="TreeGrafter"/>
</dbReference>
<dbReference type="UniPathway" id="UPA00219"/>
<keyword evidence="6 16" id="KW-0808">Transferase</keyword>
<name>A0A432W2U7_9GAMM</name>
<feature type="transmembrane region" description="Helical" evidence="16">
    <location>
        <begin position="213"/>
        <end position="230"/>
    </location>
</feature>
<keyword evidence="12 16" id="KW-0131">Cell cycle</keyword>
<comment type="catalytic activity">
    <reaction evidence="15 16">
        <text>[GlcNAc-(1-&gt;4)-Mur2Ac(oyl-L-Ala-gamma-D-Glu-L-Lys-D-Ala-D-Ala)](n)-di-trans,octa-cis-undecaprenyl diphosphate + beta-D-GlcNAc-(1-&gt;4)-Mur2Ac(oyl-L-Ala-gamma-D-Glu-L-Lys-D-Ala-D-Ala)-di-trans,octa-cis-undecaprenyl diphosphate = [GlcNAc-(1-&gt;4)-Mur2Ac(oyl-L-Ala-gamma-D-Glu-L-Lys-D-Ala-D-Ala)](n+1)-di-trans,octa-cis-undecaprenyl diphosphate + di-trans,octa-cis-undecaprenyl diphosphate + H(+)</text>
        <dbReference type="Rhea" id="RHEA:23708"/>
        <dbReference type="Rhea" id="RHEA-COMP:9602"/>
        <dbReference type="Rhea" id="RHEA-COMP:9603"/>
        <dbReference type="ChEBI" id="CHEBI:15378"/>
        <dbReference type="ChEBI" id="CHEBI:58405"/>
        <dbReference type="ChEBI" id="CHEBI:60033"/>
        <dbReference type="ChEBI" id="CHEBI:78435"/>
        <dbReference type="EC" id="2.4.99.28"/>
    </reaction>
</comment>
<evidence type="ECO:0000256" key="11">
    <source>
        <dbReference type="ARBA" id="ARBA00023136"/>
    </source>
</evidence>
<evidence type="ECO:0000256" key="3">
    <source>
        <dbReference type="ARBA" id="ARBA00022475"/>
    </source>
</evidence>
<feature type="transmembrane region" description="Helical" evidence="16">
    <location>
        <begin position="166"/>
        <end position="183"/>
    </location>
</feature>
<comment type="caution">
    <text evidence="17">The sequence shown here is derived from an EMBL/GenBank/DDBJ whole genome shotgun (WGS) entry which is preliminary data.</text>
</comment>
<evidence type="ECO:0000256" key="9">
    <source>
        <dbReference type="ARBA" id="ARBA00022984"/>
    </source>
</evidence>
<evidence type="ECO:0000313" key="17">
    <source>
        <dbReference type="EMBL" id="RUO23524.1"/>
    </source>
</evidence>
<keyword evidence="16" id="KW-0997">Cell inner membrane</keyword>
<dbReference type="EMBL" id="PIPJ01000001">
    <property type="protein sequence ID" value="RUO23524.1"/>
    <property type="molecule type" value="Genomic_DNA"/>
</dbReference>
<sequence>MRSTEPQLELEIRAENNLWQQFTGLFQGSGTYQLYDRQLLWLSIVLIGFGLVMVASASLPVGERLTGNPFHFVIRHSVYLVLGTCGAIIVTMIPVAKWQQFSGTLCLLAILSLVVVLFAGHTVNGATRWLKLGPLTLQVAELAKLFFVIYLASYLDRRYDEVRKNWRGFIKALFVLGILTILLLMQPDLGSVIVLGVTAVGMLWVAGAKMVQFISLVITLLVAFVLLIMFEPYRMARVTSFMDPWDDPFNSGYQLTQSLMAFGRGDWFGQGLGNSVQKLQYLPEAHTDFILSVIGEELGFIGVVSVIAVCFVLVIKALLLGQRALRQKRPFSGYLAQGIGIWFAFQVGVNVGAASGLIPTKGLTLPLLSYGGSSLIITMAAVAILMRIDYEVRTGYRLARSAGEAAQQAGQRARRKVRGGAR</sequence>
<keyword evidence="11 16" id="KW-0472">Membrane</keyword>
<evidence type="ECO:0000256" key="14">
    <source>
        <dbReference type="ARBA" id="ARBA00038053"/>
    </source>
</evidence>
<reference evidence="18" key="1">
    <citation type="journal article" date="2018" name="Front. Microbiol.">
        <title>Genome-Based Analysis Reveals the Taxonomy and Diversity of the Family Idiomarinaceae.</title>
        <authorList>
            <person name="Liu Y."/>
            <person name="Lai Q."/>
            <person name="Shao Z."/>
        </authorList>
    </citation>
    <scope>NUCLEOTIDE SEQUENCE [LARGE SCALE GENOMIC DNA]</scope>
    <source>
        <strain evidence="18">GBPy7</strain>
    </source>
</reference>
<organism evidence="17 18">
    <name type="scientific">Aliidiomarina iranensis</name>
    <dbReference type="NCBI Taxonomy" id="1434071"/>
    <lineage>
        <taxon>Bacteria</taxon>
        <taxon>Pseudomonadati</taxon>
        <taxon>Pseudomonadota</taxon>
        <taxon>Gammaproteobacteria</taxon>
        <taxon>Alteromonadales</taxon>
        <taxon>Idiomarinaceae</taxon>
        <taxon>Aliidiomarina</taxon>
    </lineage>
</organism>
<dbReference type="OrthoDB" id="9768187at2"/>
<dbReference type="NCBIfam" id="TIGR02614">
    <property type="entry name" value="ftsW"/>
    <property type="match status" value="1"/>
</dbReference>
<feature type="transmembrane region" description="Helical" evidence="16">
    <location>
        <begin position="189"/>
        <end position="206"/>
    </location>
</feature>
<proteinExistence type="inferred from homology"/>
<dbReference type="PROSITE" id="PS00428">
    <property type="entry name" value="FTSW_RODA_SPOVE"/>
    <property type="match status" value="1"/>
</dbReference>
<keyword evidence="13 16" id="KW-0961">Cell wall biogenesis/degradation</keyword>
<accession>A0A432W2U7</accession>
<evidence type="ECO:0000256" key="5">
    <source>
        <dbReference type="ARBA" id="ARBA00022676"/>
    </source>
</evidence>
<comment type="subcellular location">
    <subcellularLocation>
        <location evidence="16">Cell inner membrane</location>
        <topology evidence="16">Multi-pass membrane protein</topology>
    </subcellularLocation>
    <subcellularLocation>
        <location evidence="1">Cell membrane</location>
        <topology evidence="1">Multi-pass membrane protein</topology>
    </subcellularLocation>
    <text evidence="16">Localizes to the division septum.</text>
</comment>
<feature type="transmembrane region" description="Helical" evidence="16">
    <location>
        <begin position="73"/>
        <end position="93"/>
    </location>
</feature>
<evidence type="ECO:0000313" key="18">
    <source>
        <dbReference type="Proteomes" id="UP000288395"/>
    </source>
</evidence>
<feature type="transmembrane region" description="Helical" evidence="16">
    <location>
        <begin position="298"/>
        <end position="319"/>
    </location>
</feature>
<evidence type="ECO:0000256" key="2">
    <source>
        <dbReference type="ARBA" id="ARBA00004752"/>
    </source>
</evidence>
<comment type="function">
    <text evidence="16">Peptidoglycan polymerase that is essential for cell division.</text>
</comment>
<comment type="pathway">
    <text evidence="2 16">Cell wall biogenesis; peptidoglycan biosynthesis.</text>
</comment>
<evidence type="ECO:0000256" key="10">
    <source>
        <dbReference type="ARBA" id="ARBA00022989"/>
    </source>
</evidence>
<evidence type="ECO:0000256" key="4">
    <source>
        <dbReference type="ARBA" id="ARBA00022618"/>
    </source>
</evidence>
<dbReference type="HAMAP" id="MF_00913">
    <property type="entry name" value="PGT_FtsW_proteobact"/>
    <property type="match status" value="1"/>
</dbReference>
<dbReference type="InterPro" id="IPR018365">
    <property type="entry name" value="Cell_cycle_FtsW-rel_CS"/>
</dbReference>
<dbReference type="GO" id="GO:0008955">
    <property type="term" value="F:peptidoglycan glycosyltransferase activity"/>
    <property type="evidence" value="ECO:0007669"/>
    <property type="project" value="UniProtKB-UniRule"/>
</dbReference>
<keyword evidence="8 16" id="KW-0133">Cell shape</keyword>
<keyword evidence="3 16" id="KW-1003">Cell membrane</keyword>
<keyword evidence="7 16" id="KW-0812">Transmembrane</keyword>
<feature type="transmembrane region" description="Helical" evidence="16">
    <location>
        <begin position="105"/>
        <end position="123"/>
    </location>
</feature>
<keyword evidence="5 16" id="KW-0328">Glycosyltransferase</keyword>
<evidence type="ECO:0000256" key="8">
    <source>
        <dbReference type="ARBA" id="ARBA00022960"/>
    </source>
</evidence>
<keyword evidence="18" id="KW-1185">Reference proteome</keyword>